<evidence type="ECO:0000313" key="7">
    <source>
        <dbReference type="Proteomes" id="UP000243904"/>
    </source>
</evidence>
<dbReference type="InterPro" id="IPR018060">
    <property type="entry name" value="HTH_AraC"/>
</dbReference>
<dbReference type="EMBL" id="LT629750">
    <property type="protein sequence ID" value="SDT58187.1"/>
    <property type="molecule type" value="Genomic_DNA"/>
</dbReference>
<dbReference type="Gene3D" id="1.10.10.60">
    <property type="entry name" value="Homeodomain-like"/>
    <property type="match status" value="2"/>
</dbReference>
<dbReference type="PROSITE" id="PS00041">
    <property type="entry name" value="HTH_ARAC_FAMILY_1"/>
    <property type="match status" value="1"/>
</dbReference>
<feature type="region of interest" description="Disordered" evidence="4">
    <location>
        <begin position="28"/>
        <end position="63"/>
    </location>
</feature>
<dbReference type="Proteomes" id="UP000243904">
    <property type="component" value="Chromosome I"/>
</dbReference>
<keyword evidence="2 6" id="KW-0238">DNA-binding</keyword>
<dbReference type="SUPFAM" id="SSF46689">
    <property type="entry name" value="Homeodomain-like"/>
    <property type="match status" value="2"/>
</dbReference>
<dbReference type="RefSeq" id="WP_146690712.1">
    <property type="nucleotide sequence ID" value="NZ_LT629750.1"/>
</dbReference>
<evidence type="ECO:0000313" key="6">
    <source>
        <dbReference type="EMBL" id="SDT58187.1"/>
    </source>
</evidence>
<evidence type="ECO:0000256" key="3">
    <source>
        <dbReference type="ARBA" id="ARBA00023163"/>
    </source>
</evidence>
<gene>
    <name evidence="6" type="ORF">SAMN05444158_7230</name>
</gene>
<dbReference type="InterPro" id="IPR050204">
    <property type="entry name" value="AraC_XylS_family_regulators"/>
</dbReference>
<dbReference type="InterPro" id="IPR009057">
    <property type="entry name" value="Homeodomain-like_sf"/>
</dbReference>
<proteinExistence type="predicted"/>
<dbReference type="PRINTS" id="PR00032">
    <property type="entry name" value="HTHARAC"/>
</dbReference>
<keyword evidence="1" id="KW-0805">Transcription regulation</keyword>
<organism evidence="6 7">
    <name type="scientific">Bradyrhizobium canariense</name>
    <dbReference type="NCBI Taxonomy" id="255045"/>
    <lineage>
        <taxon>Bacteria</taxon>
        <taxon>Pseudomonadati</taxon>
        <taxon>Pseudomonadota</taxon>
        <taxon>Alphaproteobacteria</taxon>
        <taxon>Hyphomicrobiales</taxon>
        <taxon>Nitrobacteraceae</taxon>
        <taxon>Bradyrhizobium</taxon>
    </lineage>
</organism>
<protein>
    <submittedName>
        <fullName evidence="6">AraC-type DNA-binding protein</fullName>
    </submittedName>
</protein>
<dbReference type="AlphaFoldDB" id="A0A1H2BJD0"/>
<sequence>MPLQISSSRQNDISNVPNGTLHLIHRAGKKGIGHGPPVHGNSVAVGQSRRDADPRSFSAGQPSVGEEQIVQIRVRNSVVRQLQGLDLTSDGASNVDPALVRFCRALGTAGVEIARSDRSAEDAIRLAVVASLFNLRVRGPAQEKRLEAPLPKWRLKRVQEYVEKNLSKHITLADLASVASMSRMYFASRFRAATGMRPHEYVLRRRIERAQQLLLATSDALVDIALKLGFQTQAHFTTTFKKVVGNTPYRWRLERQGQPV</sequence>
<dbReference type="SMART" id="SM00342">
    <property type="entry name" value="HTH_ARAC"/>
    <property type="match status" value="1"/>
</dbReference>
<evidence type="ECO:0000256" key="4">
    <source>
        <dbReference type="SAM" id="MobiDB-lite"/>
    </source>
</evidence>
<feature type="domain" description="HTH araC/xylS-type" evidence="5">
    <location>
        <begin position="156"/>
        <end position="254"/>
    </location>
</feature>
<reference evidence="7" key="1">
    <citation type="submission" date="2016-10" db="EMBL/GenBank/DDBJ databases">
        <authorList>
            <person name="Varghese N."/>
            <person name="Submissions S."/>
        </authorList>
    </citation>
    <scope>NUCLEOTIDE SEQUENCE [LARGE SCALE GENOMIC DNA]</scope>
    <source>
        <strain evidence="7">GAS369</strain>
    </source>
</reference>
<dbReference type="GO" id="GO:0043565">
    <property type="term" value="F:sequence-specific DNA binding"/>
    <property type="evidence" value="ECO:0007669"/>
    <property type="project" value="InterPro"/>
</dbReference>
<name>A0A1H2BJD0_9BRAD</name>
<keyword evidence="3" id="KW-0804">Transcription</keyword>
<accession>A0A1H2BJD0</accession>
<dbReference type="InterPro" id="IPR018062">
    <property type="entry name" value="HTH_AraC-typ_CS"/>
</dbReference>
<evidence type="ECO:0000259" key="5">
    <source>
        <dbReference type="PROSITE" id="PS01124"/>
    </source>
</evidence>
<keyword evidence="7" id="KW-1185">Reference proteome</keyword>
<dbReference type="PROSITE" id="PS01124">
    <property type="entry name" value="HTH_ARAC_FAMILY_2"/>
    <property type="match status" value="1"/>
</dbReference>
<dbReference type="PANTHER" id="PTHR46796:SF14">
    <property type="entry name" value="TRANSCRIPTIONAL REGULATORY PROTEIN"/>
    <property type="match status" value="1"/>
</dbReference>
<evidence type="ECO:0000256" key="1">
    <source>
        <dbReference type="ARBA" id="ARBA00023015"/>
    </source>
</evidence>
<dbReference type="Pfam" id="PF12833">
    <property type="entry name" value="HTH_18"/>
    <property type="match status" value="1"/>
</dbReference>
<evidence type="ECO:0000256" key="2">
    <source>
        <dbReference type="ARBA" id="ARBA00023125"/>
    </source>
</evidence>
<dbReference type="InterPro" id="IPR020449">
    <property type="entry name" value="Tscrpt_reg_AraC-type_HTH"/>
</dbReference>
<dbReference type="GO" id="GO:0003700">
    <property type="term" value="F:DNA-binding transcription factor activity"/>
    <property type="evidence" value="ECO:0007669"/>
    <property type="project" value="InterPro"/>
</dbReference>
<dbReference type="PANTHER" id="PTHR46796">
    <property type="entry name" value="HTH-TYPE TRANSCRIPTIONAL ACTIVATOR RHAS-RELATED"/>
    <property type="match status" value="1"/>
</dbReference>